<keyword evidence="4" id="KW-0175">Coiled coil</keyword>
<keyword evidence="5" id="KW-0472">Membrane</keyword>
<proteinExistence type="predicted"/>
<gene>
    <name evidence="7" type="ORF">JOF36_002111</name>
</gene>
<feature type="transmembrane region" description="Helical" evidence="5">
    <location>
        <begin position="133"/>
        <end position="152"/>
    </location>
</feature>
<keyword evidence="3" id="KW-0902">Two-component regulatory system</keyword>
<evidence type="ECO:0000256" key="1">
    <source>
        <dbReference type="ARBA" id="ARBA00022679"/>
    </source>
</evidence>
<comment type="caution">
    <text evidence="7">The sequence shown here is derived from an EMBL/GenBank/DDBJ whole genome shotgun (WGS) entry which is preliminary data.</text>
</comment>
<sequence length="387" mass="39880">MNLFGAGIGRWYPVVWVLFGLAPPVIGAVDEAPGVRAVVWSAVTVLGLVYAGTHGTARTASAPAWLFPAVLTAAIGTLAVFSAGAEALFVVSLPLYWSSAAHPRVPLVWSAVAAVLAVAPGLGSWWEGGSTSLGLPVVAAGFLAGAGLGLWGHRVAAQAGERADRLGQELTRTRRELAEVHQRQGAAEERERLAREIHDTLAQGLASIVALAAAARAAVTADAATAVRRLESIESTARENLAEARALVGGPSGDAHGPASVAPALHRTAERLAEDTGIAVSGELAEIPLGRAERLALLRCTQESLANVRRHAGASSVSITLTAVGDRAELEIVDDGRGFVTTEAEGFGLAGMARRMTELGGRLTVTSAPGTGTRILASLPRVREGEP</sequence>
<dbReference type="InterPro" id="IPR017205">
    <property type="entry name" value="Sig_transdc_His_kinase_ChrS"/>
</dbReference>
<evidence type="ECO:0000256" key="4">
    <source>
        <dbReference type="SAM" id="Coils"/>
    </source>
</evidence>
<keyword evidence="1" id="KW-0808">Transferase</keyword>
<feature type="transmembrane region" description="Helical" evidence="5">
    <location>
        <begin position="107"/>
        <end position="126"/>
    </location>
</feature>
<dbReference type="Pfam" id="PF02518">
    <property type="entry name" value="HATPase_c"/>
    <property type="match status" value="1"/>
</dbReference>
<dbReference type="CDD" id="cd16917">
    <property type="entry name" value="HATPase_UhpB-NarQ-NarX-like"/>
    <property type="match status" value="1"/>
</dbReference>
<dbReference type="InterPro" id="IPR050482">
    <property type="entry name" value="Sensor_HK_TwoCompSys"/>
</dbReference>
<keyword evidence="5" id="KW-1133">Transmembrane helix</keyword>
<dbReference type="InterPro" id="IPR003594">
    <property type="entry name" value="HATPase_dom"/>
</dbReference>
<dbReference type="InterPro" id="IPR036890">
    <property type="entry name" value="HATPase_C_sf"/>
</dbReference>
<reference evidence="7 8" key="1">
    <citation type="submission" date="2021-03" db="EMBL/GenBank/DDBJ databases">
        <title>Sequencing the genomes of 1000 actinobacteria strains.</title>
        <authorList>
            <person name="Klenk H.-P."/>
        </authorList>
    </citation>
    <scope>NUCLEOTIDE SEQUENCE [LARGE SCALE GENOMIC DNA]</scope>
    <source>
        <strain evidence="7 8">DSM 45256</strain>
    </source>
</reference>
<feature type="domain" description="Histidine kinase/HSP90-like ATPase" evidence="6">
    <location>
        <begin position="292"/>
        <end position="383"/>
    </location>
</feature>
<name>A0ABS4VR75_9PSEU</name>
<dbReference type="Gene3D" id="3.30.565.10">
    <property type="entry name" value="Histidine kinase-like ATPase, C-terminal domain"/>
    <property type="match status" value="1"/>
</dbReference>
<dbReference type="PANTHER" id="PTHR24421:SF62">
    <property type="entry name" value="SENSORY TRANSDUCTION HISTIDINE KINASE"/>
    <property type="match status" value="1"/>
</dbReference>
<feature type="coiled-coil region" evidence="4">
    <location>
        <begin position="156"/>
        <end position="203"/>
    </location>
</feature>
<dbReference type="RefSeq" id="WP_210026469.1">
    <property type="nucleotide sequence ID" value="NZ_JAGINU010000001.1"/>
</dbReference>
<organism evidence="7 8">
    <name type="scientific">Pseudonocardia parietis</name>
    <dbReference type="NCBI Taxonomy" id="570936"/>
    <lineage>
        <taxon>Bacteria</taxon>
        <taxon>Bacillati</taxon>
        <taxon>Actinomycetota</taxon>
        <taxon>Actinomycetes</taxon>
        <taxon>Pseudonocardiales</taxon>
        <taxon>Pseudonocardiaceae</taxon>
        <taxon>Pseudonocardia</taxon>
    </lineage>
</organism>
<dbReference type="InterPro" id="IPR011712">
    <property type="entry name" value="Sig_transdc_His_kin_sub3_dim/P"/>
</dbReference>
<evidence type="ECO:0000256" key="5">
    <source>
        <dbReference type="SAM" id="Phobius"/>
    </source>
</evidence>
<dbReference type="Proteomes" id="UP001519295">
    <property type="component" value="Unassembled WGS sequence"/>
</dbReference>
<feature type="transmembrane region" description="Helical" evidence="5">
    <location>
        <begin position="37"/>
        <end position="53"/>
    </location>
</feature>
<dbReference type="PIRSF" id="PIRSF037434">
    <property type="entry name" value="STHK_ChrS"/>
    <property type="match status" value="1"/>
</dbReference>
<dbReference type="EMBL" id="JAGINU010000001">
    <property type="protein sequence ID" value="MBP2366415.1"/>
    <property type="molecule type" value="Genomic_DNA"/>
</dbReference>
<evidence type="ECO:0000259" key="6">
    <source>
        <dbReference type="SMART" id="SM00387"/>
    </source>
</evidence>
<dbReference type="GO" id="GO:0016301">
    <property type="term" value="F:kinase activity"/>
    <property type="evidence" value="ECO:0007669"/>
    <property type="project" value="UniProtKB-KW"/>
</dbReference>
<evidence type="ECO:0000313" key="7">
    <source>
        <dbReference type="EMBL" id="MBP2366415.1"/>
    </source>
</evidence>
<evidence type="ECO:0000256" key="3">
    <source>
        <dbReference type="ARBA" id="ARBA00023012"/>
    </source>
</evidence>
<dbReference type="Pfam" id="PF07730">
    <property type="entry name" value="HisKA_3"/>
    <property type="match status" value="1"/>
</dbReference>
<evidence type="ECO:0000256" key="2">
    <source>
        <dbReference type="ARBA" id="ARBA00022777"/>
    </source>
</evidence>
<keyword evidence="2 7" id="KW-0418">Kinase</keyword>
<evidence type="ECO:0000313" key="8">
    <source>
        <dbReference type="Proteomes" id="UP001519295"/>
    </source>
</evidence>
<keyword evidence="5" id="KW-0812">Transmembrane</keyword>
<protein>
    <submittedName>
        <fullName evidence="7">Signal transduction histidine kinase</fullName>
    </submittedName>
</protein>
<dbReference type="SUPFAM" id="SSF55874">
    <property type="entry name" value="ATPase domain of HSP90 chaperone/DNA topoisomerase II/histidine kinase"/>
    <property type="match status" value="1"/>
</dbReference>
<dbReference type="PANTHER" id="PTHR24421">
    <property type="entry name" value="NITRATE/NITRITE SENSOR PROTEIN NARX-RELATED"/>
    <property type="match status" value="1"/>
</dbReference>
<accession>A0ABS4VR75</accession>
<dbReference type="SMART" id="SM00387">
    <property type="entry name" value="HATPase_c"/>
    <property type="match status" value="1"/>
</dbReference>
<keyword evidence="8" id="KW-1185">Reference proteome</keyword>
<feature type="transmembrane region" description="Helical" evidence="5">
    <location>
        <begin position="65"/>
        <end position="95"/>
    </location>
</feature>
<dbReference type="Gene3D" id="1.20.5.1930">
    <property type="match status" value="1"/>
</dbReference>